<name>A0ABU9VM03_9BACI</name>
<accession>A0ABU9VM03</accession>
<dbReference type="RefSeq" id="WP_343130716.1">
    <property type="nucleotide sequence ID" value="NZ_JBCITK010000001.1"/>
</dbReference>
<dbReference type="InterPro" id="IPR036551">
    <property type="entry name" value="Flavin_trans-like"/>
</dbReference>
<dbReference type="EC" id="4.1.1.36" evidence="3"/>
<evidence type="ECO:0000313" key="7">
    <source>
        <dbReference type="EMBL" id="MEN0643901.1"/>
    </source>
</evidence>
<dbReference type="Pfam" id="PF02441">
    <property type="entry name" value="Flavoprotein"/>
    <property type="match status" value="1"/>
</dbReference>
<keyword evidence="3 4" id="KW-0288">FMN</keyword>
<organism evidence="7 8">
    <name type="scientific">Alkalicoccobacillus gibsonii</name>
    <dbReference type="NCBI Taxonomy" id="79881"/>
    <lineage>
        <taxon>Bacteria</taxon>
        <taxon>Bacillati</taxon>
        <taxon>Bacillota</taxon>
        <taxon>Bacilli</taxon>
        <taxon>Bacillales</taxon>
        <taxon>Bacillaceae</taxon>
        <taxon>Alkalicoccobacillus</taxon>
    </lineage>
</organism>
<feature type="region of interest" description="Phosphopantothenoylcysteine decarboxylase" evidence="3">
    <location>
        <begin position="1"/>
        <end position="190"/>
    </location>
</feature>
<dbReference type="PANTHER" id="PTHR14359:SF6">
    <property type="entry name" value="PHOSPHOPANTOTHENOYLCYSTEINE DECARBOXYLASE"/>
    <property type="match status" value="1"/>
</dbReference>
<keyword evidence="3" id="KW-0479">Metal-binding</keyword>
<dbReference type="Proteomes" id="UP001418796">
    <property type="component" value="Unassembled WGS sequence"/>
</dbReference>
<comment type="pathway">
    <text evidence="3 4">Cofactor biosynthesis; coenzyme A biosynthesis; CoA from (R)-pantothenate: step 2/5.</text>
</comment>
<feature type="binding site" evidence="3">
    <location>
        <position position="338"/>
    </location>
    <ligand>
        <name>CTP</name>
        <dbReference type="ChEBI" id="CHEBI:37563"/>
    </ligand>
</feature>
<dbReference type="InterPro" id="IPR035929">
    <property type="entry name" value="CoaB-like_sf"/>
</dbReference>
<dbReference type="InterPro" id="IPR005252">
    <property type="entry name" value="CoaBC"/>
</dbReference>
<gene>
    <name evidence="3 7" type="primary">coaBC</name>
    <name evidence="7" type="ORF">MKY91_12135</name>
</gene>
<dbReference type="EC" id="6.3.2.5" evidence="3"/>
<dbReference type="EMBL" id="JBCITK010000001">
    <property type="protein sequence ID" value="MEN0643901.1"/>
    <property type="molecule type" value="Genomic_DNA"/>
</dbReference>
<feature type="domain" description="Flavoprotein" evidence="5">
    <location>
        <begin position="5"/>
        <end position="175"/>
    </location>
</feature>
<dbReference type="InterPro" id="IPR007085">
    <property type="entry name" value="DNA/pantothenate-metab_flavo_C"/>
</dbReference>
<sequence>MLEGKKIVLGVTGGIASYKACDLTSKLVQAGAEVKVMMTNSAQEFVQPLTFQALSRNPVYIDTFTEPNPERIAHIDIADWADACVIAPATANVLAKLAHGLADDMVTTTMLATTAPVFIAPAMNINMYNHPAVQNNMEKLQEFGYHFLDSTAGYLACGWVGKGRMAEPLDIVQALKTFFIEKDSFWSGKKVLITAGPTQEQLDPVRYFTNYSSGKMGYSIAETAVEKGADVTLVSGPTSLEPPIGVKLIKVHSAWEMLQATTEAFKTAEVTIKSAAVADYTPSITYAQKHKKKDDQWVVELEPTIDILKTLGSMKTDNQLLIGFAAESENIEHYAKAKLVKKNLDLIVANDISAEGAGFDGDTNIISIYDRLDGEQSYPLASKKQMAQHILTAIKDFAKEPHNE</sequence>
<keyword evidence="3 4" id="KW-0285">Flavoprotein</keyword>
<comment type="cofactor">
    <cofactor evidence="3">
        <name>FMN</name>
        <dbReference type="ChEBI" id="CHEBI:58210"/>
    </cofactor>
    <text evidence="3">Binds 1 FMN per subunit.</text>
</comment>
<reference evidence="7 8" key="1">
    <citation type="submission" date="2024-03" db="EMBL/GenBank/DDBJ databases">
        <title>Bacilli Hybrid Assemblies.</title>
        <authorList>
            <person name="Kovac J."/>
        </authorList>
    </citation>
    <scope>NUCLEOTIDE SEQUENCE [LARGE SCALE GENOMIC DNA]</scope>
    <source>
        <strain evidence="7 8">FSL R7-0666</strain>
    </source>
</reference>
<comment type="catalytic activity">
    <reaction evidence="3 4">
        <text>N-[(R)-4-phosphopantothenoyl]-L-cysteine + H(+) = (R)-4'-phosphopantetheine + CO2</text>
        <dbReference type="Rhea" id="RHEA:16793"/>
        <dbReference type="ChEBI" id="CHEBI:15378"/>
        <dbReference type="ChEBI" id="CHEBI:16526"/>
        <dbReference type="ChEBI" id="CHEBI:59458"/>
        <dbReference type="ChEBI" id="CHEBI:61723"/>
        <dbReference type="EC" id="4.1.1.36"/>
    </reaction>
</comment>
<feature type="binding site" evidence="3">
    <location>
        <position position="324"/>
    </location>
    <ligand>
        <name>CTP</name>
        <dbReference type="ChEBI" id="CHEBI:37563"/>
    </ligand>
</feature>
<dbReference type="Gene3D" id="3.40.50.10300">
    <property type="entry name" value="CoaB-like"/>
    <property type="match status" value="1"/>
</dbReference>
<proteinExistence type="inferred from homology"/>
<dbReference type="HAMAP" id="MF_02225">
    <property type="entry name" value="CoaBC"/>
    <property type="match status" value="1"/>
</dbReference>
<keyword evidence="2 3" id="KW-0456">Lyase</keyword>
<dbReference type="SUPFAM" id="SSF52507">
    <property type="entry name" value="Homo-oligomeric flavin-containing Cys decarboxylases, HFCD"/>
    <property type="match status" value="1"/>
</dbReference>
<evidence type="ECO:0000256" key="4">
    <source>
        <dbReference type="RuleBase" id="RU364078"/>
    </source>
</evidence>
<evidence type="ECO:0000259" key="6">
    <source>
        <dbReference type="Pfam" id="PF04127"/>
    </source>
</evidence>
<evidence type="ECO:0000313" key="8">
    <source>
        <dbReference type="Proteomes" id="UP001418796"/>
    </source>
</evidence>
<feature type="domain" description="DNA/pantothenate metabolism flavoprotein C-terminal" evidence="6">
    <location>
        <begin position="187"/>
        <end position="395"/>
    </location>
</feature>
<evidence type="ECO:0000256" key="1">
    <source>
        <dbReference type="ARBA" id="ARBA00022793"/>
    </source>
</evidence>
<feature type="binding site" evidence="3">
    <location>
        <position position="342"/>
    </location>
    <ligand>
        <name>CTP</name>
        <dbReference type="ChEBI" id="CHEBI:37563"/>
    </ligand>
</feature>
<feature type="region of interest" description="Phosphopantothenate--cysteine ligase" evidence="3">
    <location>
        <begin position="191"/>
        <end position="404"/>
    </location>
</feature>
<dbReference type="InterPro" id="IPR003382">
    <property type="entry name" value="Flavoprotein"/>
</dbReference>
<keyword evidence="3 4" id="KW-0436">Ligase</keyword>
<dbReference type="PANTHER" id="PTHR14359">
    <property type="entry name" value="HOMO-OLIGOMERIC FLAVIN CONTAINING CYS DECARBOXYLASE FAMILY"/>
    <property type="match status" value="1"/>
</dbReference>
<evidence type="ECO:0000256" key="3">
    <source>
        <dbReference type="HAMAP-Rule" id="MF_02225"/>
    </source>
</evidence>
<comment type="similarity">
    <text evidence="3 4">In the C-terminal section; belongs to the PPC synthetase family.</text>
</comment>
<dbReference type="SUPFAM" id="SSF102645">
    <property type="entry name" value="CoaB-like"/>
    <property type="match status" value="1"/>
</dbReference>
<comment type="function">
    <text evidence="3">Catalyzes two sequential steps in the biosynthesis of coenzyme A. In the first step cysteine is conjugated to 4'-phosphopantothenate to form 4-phosphopantothenoylcysteine. In the second step the latter compound is decarboxylated to form 4'-phosphopantotheine.</text>
</comment>
<dbReference type="GO" id="GO:0004632">
    <property type="term" value="F:phosphopantothenate--cysteine ligase activity"/>
    <property type="evidence" value="ECO:0007669"/>
    <property type="project" value="UniProtKB-EC"/>
</dbReference>
<feature type="active site" description="Proton donor" evidence="3">
    <location>
        <position position="157"/>
    </location>
</feature>
<comment type="pathway">
    <text evidence="3 4">Cofactor biosynthesis; coenzyme A biosynthesis; CoA from (R)-pantothenate: step 3/5.</text>
</comment>
<feature type="binding site" evidence="3">
    <location>
        <position position="279"/>
    </location>
    <ligand>
        <name>CTP</name>
        <dbReference type="ChEBI" id="CHEBI:37563"/>
    </ligand>
</feature>
<dbReference type="GO" id="GO:0004633">
    <property type="term" value="F:phosphopantothenoylcysteine decarboxylase activity"/>
    <property type="evidence" value="ECO:0007669"/>
    <property type="project" value="UniProtKB-EC"/>
</dbReference>
<comment type="caution">
    <text evidence="7">The sequence shown here is derived from an EMBL/GenBank/DDBJ whole genome shotgun (WGS) entry which is preliminary data.</text>
</comment>
<dbReference type="NCBIfam" id="TIGR00521">
    <property type="entry name" value="coaBC_dfp"/>
    <property type="match status" value="1"/>
</dbReference>
<feature type="binding site" evidence="3">
    <location>
        <position position="289"/>
    </location>
    <ligand>
        <name>CTP</name>
        <dbReference type="ChEBI" id="CHEBI:37563"/>
    </ligand>
</feature>
<dbReference type="Gene3D" id="3.40.50.1950">
    <property type="entry name" value="Flavin prenyltransferase-like"/>
    <property type="match status" value="1"/>
</dbReference>
<comment type="function">
    <text evidence="4">Catalyzes two steps in the biosynthesis of coenzyme A. In the first step cysteine is conjugated to 4'-phosphopantothenate to form 4-phosphopantothenoylcysteine, in the latter compound is decarboxylated to form 4'-phosphopantotheine.</text>
</comment>
<comment type="catalytic activity">
    <reaction evidence="3 4">
        <text>(R)-4'-phosphopantothenate + L-cysteine + CTP = N-[(R)-4-phosphopantothenoyl]-L-cysteine + CMP + diphosphate + H(+)</text>
        <dbReference type="Rhea" id="RHEA:19397"/>
        <dbReference type="ChEBI" id="CHEBI:10986"/>
        <dbReference type="ChEBI" id="CHEBI:15378"/>
        <dbReference type="ChEBI" id="CHEBI:33019"/>
        <dbReference type="ChEBI" id="CHEBI:35235"/>
        <dbReference type="ChEBI" id="CHEBI:37563"/>
        <dbReference type="ChEBI" id="CHEBI:59458"/>
        <dbReference type="ChEBI" id="CHEBI:60377"/>
        <dbReference type="EC" id="6.3.2.5"/>
    </reaction>
</comment>
<comment type="similarity">
    <text evidence="3 4">In the N-terminal section; belongs to the HFCD (homo-oligomeric flavin containing Cys decarboxylase) superfamily.</text>
</comment>
<protein>
    <recommendedName>
        <fullName evidence="3">Coenzyme A biosynthesis bifunctional protein CoaBC</fullName>
    </recommendedName>
    <alternativeName>
        <fullName evidence="3">DNA/pantothenate metabolism flavoprotein</fullName>
    </alternativeName>
    <alternativeName>
        <fullName evidence="3">Phosphopantothenoylcysteine synthetase/decarboxylase</fullName>
        <shortName evidence="3">PPCS-PPCDC</shortName>
    </alternativeName>
    <domain>
        <recommendedName>
            <fullName evidence="3">Phosphopantothenoylcysteine decarboxylase</fullName>
            <shortName evidence="3">PPC decarboxylase</shortName>
            <shortName evidence="3">PPC-DC</shortName>
            <ecNumber evidence="3">4.1.1.36</ecNumber>
        </recommendedName>
        <alternativeName>
            <fullName evidence="3">CoaC</fullName>
        </alternativeName>
    </domain>
    <domain>
        <recommendedName>
            <fullName evidence="3">Phosphopantothenate--cysteine ligase</fullName>
            <ecNumber evidence="3">6.3.2.5</ecNumber>
        </recommendedName>
        <alternativeName>
            <fullName evidence="3">CoaB</fullName>
        </alternativeName>
        <alternativeName>
            <fullName evidence="3">Phosphopantothenoylcysteine synthetase</fullName>
            <shortName evidence="3">PPC synthetase</shortName>
            <shortName evidence="3">PPC-S</shortName>
        </alternativeName>
    </domain>
</protein>
<keyword evidence="3" id="KW-0460">Magnesium</keyword>
<comment type="caution">
    <text evidence="3">Lacks conserved residue(s) required for the propagation of feature annotation.</text>
</comment>
<keyword evidence="3" id="KW-0511">Multifunctional enzyme</keyword>
<keyword evidence="1 3" id="KW-0210">Decarboxylase</keyword>
<keyword evidence="8" id="KW-1185">Reference proteome</keyword>
<evidence type="ECO:0000259" key="5">
    <source>
        <dbReference type="Pfam" id="PF02441"/>
    </source>
</evidence>
<dbReference type="Pfam" id="PF04127">
    <property type="entry name" value="DFP"/>
    <property type="match status" value="1"/>
</dbReference>
<evidence type="ECO:0000256" key="2">
    <source>
        <dbReference type="ARBA" id="ARBA00023239"/>
    </source>
</evidence>
<comment type="cofactor">
    <cofactor evidence="3">
        <name>Mg(2+)</name>
        <dbReference type="ChEBI" id="CHEBI:18420"/>
    </cofactor>
</comment>